<keyword evidence="2" id="KW-1185">Reference proteome</keyword>
<accession>A0ACC2C5E6</accession>
<gene>
    <name evidence="1" type="ORF">O6H91_12G104000</name>
</gene>
<dbReference type="EMBL" id="CM055103">
    <property type="protein sequence ID" value="KAJ7537231.1"/>
    <property type="molecule type" value="Genomic_DNA"/>
</dbReference>
<dbReference type="Proteomes" id="UP001162992">
    <property type="component" value="Chromosome 12"/>
</dbReference>
<reference evidence="2" key="1">
    <citation type="journal article" date="2024" name="Proc. Natl. Acad. Sci. U.S.A.">
        <title>Extraordinary preservation of gene collinearity over three hundred million years revealed in homosporous lycophytes.</title>
        <authorList>
            <person name="Li C."/>
            <person name="Wickell D."/>
            <person name="Kuo L.Y."/>
            <person name="Chen X."/>
            <person name="Nie B."/>
            <person name="Liao X."/>
            <person name="Peng D."/>
            <person name="Ji J."/>
            <person name="Jenkins J."/>
            <person name="Williams M."/>
            <person name="Shu S."/>
            <person name="Plott C."/>
            <person name="Barry K."/>
            <person name="Rajasekar S."/>
            <person name="Grimwood J."/>
            <person name="Han X."/>
            <person name="Sun S."/>
            <person name="Hou Z."/>
            <person name="He W."/>
            <person name="Dai G."/>
            <person name="Sun C."/>
            <person name="Schmutz J."/>
            <person name="Leebens-Mack J.H."/>
            <person name="Li F.W."/>
            <person name="Wang L."/>
        </authorList>
    </citation>
    <scope>NUCLEOTIDE SEQUENCE [LARGE SCALE GENOMIC DNA]</scope>
    <source>
        <strain evidence="2">cv. PW_Plant_1</strain>
    </source>
</reference>
<protein>
    <submittedName>
        <fullName evidence="1">Uncharacterized protein</fullName>
    </submittedName>
</protein>
<comment type="caution">
    <text evidence="1">The sequence shown here is derived from an EMBL/GenBank/DDBJ whole genome shotgun (WGS) entry which is preliminary data.</text>
</comment>
<name>A0ACC2C5E6_DIPCM</name>
<evidence type="ECO:0000313" key="2">
    <source>
        <dbReference type="Proteomes" id="UP001162992"/>
    </source>
</evidence>
<evidence type="ECO:0000313" key="1">
    <source>
        <dbReference type="EMBL" id="KAJ7537231.1"/>
    </source>
</evidence>
<sequence>MVKRSKKSKSKRVPLRKKYKILKKVKEHHKKKAKEAKKLGKRKAKVEKDPGIPNAWPFKEQELQALEARRARALKEIEDKKQARKERAQKRKLGLIDEDDDGLTHLSADATARDIEFAERNANSAVLATNESVQGFGFSPLNGSYKAFYRELLKVIEASDVVIQVLDARDPLGTRCPDLERLVLKSGVNKRVILLLNKIDLVPKEIAEKWLSYLREELPTVAFKCSTQKQKSNLGRKSARAREVVDSTQTSDSLGAEILLRLLKNYSRNQQLKTAITVGVVGFPNVGKSSLINSLKRARAVSTGATPGVTRVVQEIQLDKHVKLLDSPGIVFSNSKGQGTIASLRNCVRIEKLEDPTVSVQEILQLCRPEKLMSLYKITHFSSVDDFLQNVALVRGKLKKGGLVDKIAAARVVLHDWNEGKIPHYSLPPIREASQCSEAAIVADWGKEFVVDEVYKDEQSAVIAGLSSLLDGSHTEIPSGAPMTLDMETSLVSEGEQFGNVEAEEAEPEEMDINETRVNRVRADGLSQNEKLYDADGILNPRLARAEKKRRKKATKSDQTYLNTGLQGTYDFSVDYQDTDAQHTDDPHENEKVEPMIGVEH</sequence>
<proteinExistence type="predicted"/>
<organism evidence="1 2">
    <name type="scientific">Diphasiastrum complanatum</name>
    <name type="common">Issler's clubmoss</name>
    <name type="synonym">Lycopodium complanatum</name>
    <dbReference type="NCBI Taxonomy" id="34168"/>
    <lineage>
        <taxon>Eukaryota</taxon>
        <taxon>Viridiplantae</taxon>
        <taxon>Streptophyta</taxon>
        <taxon>Embryophyta</taxon>
        <taxon>Tracheophyta</taxon>
        <taxon>Lycopodiopsida</taxon>
        <taxon>Lycopodiales</taxon>
        <taxon>Lycopodiaceae</taxon>
        <taxon>Lycopodioideae</taxon>
        <taxon>Diphasiastrum</taxon>
    </lineage>
</organism>